<protein>
    <submittedName>
        <fullName evidence="3">Uncharacterized protein</fullName>
    </submittedName>
</protein>
<proteinExistence type="predicted"/>
<feature type="compositionally biased region" description="Basic residues" evidence="1">
    <location>
        <begin position="18"/>
        <end position="43"/>
    </location>
</feature>
<dbReference type="Proteomes" id="UP000026961">
    <property type="component" value="Chromosome 5"/>
</dbReference>
<evidence type="ECO:0000256" key="1">
    <source>
        <dbReference type="SAM" id="MobiDB-lite"/>
    </source>
</evidence>
<dbReference type="AlphaFoldDB" id="A0A0D9ZUB3"/>
<keyword evidence="4" id="KW-1185">Reference proteome</keyword>
<reference evidence="3" key="1">
    <citation type="submission" date="2015-04" db="UniProtKB">
        <authorList>
            <consortium name="EnsemblPlants"/>
        </authorList>
    </citation>
    <scope>IDENTIFICATION</scope>
</reference>
<feature type="transmembrane region" description="Helical" evidence="2">
    <location>
        <begin position="47"/>
        <end position="68"/>
    </location>
</feature>
<organism evidence="3">
    <name type="scientific">Oryza glumipatula</name>
    <dbReference type="NCBI Taxonomy" id="40148"/>
    <lineage>
        <taxon>Eukaryota</taxon>
        <taxon>Viridiplantae</taxon>
        <taxon>Streptophyta</taxon>
        <taxon>Embryophyta</taxon>
        <taxon>Tracheophyta</taxon>
        <taxon>Spermatophyta</taxon>
        <taxon>Magnoliopsida</taxon>
        <taxon>Liliopsida</taxon>
        <taxon>Poales</taxon>
        <taxon>Poaceae</taxon>
        <taxon>BOP clade</taxon>
        <taxon>Oryzoideae</taxon>
        <taxon>Oryzeae</taxon>
        <taxon>Oryzinae</taxon>
        <taxon>Oryza</taxon>
    </lineage>
</organism>
<name>A0A0D9ZUB3_9ORYZ</name>
<sequence length="70" mass="7907">MSATESRGFFLLFPRAIRNQKRNPRRRGHPNPRGERRRRRRRRATDCGRSILVGSPFLLAAPAIGGGAPL</sequence>
<evidence type="ECO:0000256" key="2">
    <source>
        <dbReference type="SAM" id="Phobius"/>
    </source>
</evidence>
<keyword evidence="2" id="KW-0472">Membrane</keyword>
<feature type="region of interest" description="Disordered" evidence="1">
    <location>
        <begin position="1"/>
        <end position="48"/>
    </location>
</feature>
<dbReference type="HOGENOM" id="CLU_194078_0_0_1"/>
<dbReference type="Gramene" id="OGLUM05G03500.1">
    <property type="protein sequence ID" value="OGLUM05G03500.1"/>
    <property type="gene ID" value="OGLUM05G03500"/>
</dbReference>
<accession>A0A0D9ZUB3</accession>
<reference evidence="3" key="2">
    <citation type="submission" date="2018-05" db="EMBL/GenBank/DDBJ databases">
        <title>OgluRS3 (Oryza glumaepatula Reference Sequence Version 3).</title>
        <authorList>
            <person name="Zhang J."/>
            <person name="Kudrna D."/>
            <person name="Lee S."/>
            <person name="Talag J."/>
            <person name="Welchert J."/>
            <person name="Wing R.A."/>
        </authorList>
    </citation>
    <scope>NUCLEOTIDE SEQUENCE [LARGE SCALE GENOMIC DNA]</scope>
</reference>
<evidence type="ECO:0000313" key="3">
    <source>
        <dbReference type="EnsemblPlants" id="OGLUM05G03500.1"/>
    </source>
</evidence>
<evidence type="ECO:0000313" key="4">
    <source>
        <dbReference type="Proteomes" id="UP000026961"/>
    </source>
</evidence>
<keyword evidence="2" id="KW-1133">Transmembrane helix</keyword>
<dbReference type="EnsemblPlants" id="OGLUM05G03500.1">
    <property type="protein sequence ID" value="OGLUM05G03500.1"/>
    <property type="gene ID" value="OGLUM05G03500"/>
</dbReference>
<keyword evidence="2" id="KW-0812">Transmembrane</keyword>